<dbReference type="AlphaFoldDB" id="A0A238XAG0"/>
<dbReference type="EMBL" id="FZNP01000004">
    <property type="protein sequence ID" value="SNR56026.1"/>
    <property type="molecule type" value="Genomic_DNA"/>
</dbReference>
<organism evidence="2 3">
    <name type="scientific">Actinomadura mexicana</name>
    <dbReference type="NCBI Taxonomy" id="134959"/>
    <lineage>
        <taxon>Bacteria</taxon>
        <taxon>Bacillati</taxon>
        <taxon>Actinomycetota</taxon>
        <taxon>Actinomycetes</taxon>
        <taxon>Streptosporangiales</taxon>
        <taxon>Thermomonosporaceae</taxon>
        <taxon>Actinomadura</taxon>
    </lineage>
</organism>
<gene>
    <name evidence="2" type="ORF">SAMN06265355_104151</name>
</gene>
<dbReference type="OrthoDB" id="4251672at2"/>
<evidence type="ECO:0000313" key="3">
    <source>
        <dbReference type="Proteomes" id="UP000198420"/>
    </source>
</evidence>
<keyword evidence="2" id="KW-0808">Transferase</keyword>
<reference evidence="3" key="1">
    <citation type="submission" date="2017-06" db="EMBL/GenBank/DDBJ databases">
        <authorList>
            <person name="Varghese N."/>
            <person name="Submissions S."/>
        </authorList>
    </citation>
    <scope>NUCLEOTIDE SEQUENCE [LARGE SCALE GENOMIC DNA]</scope>
    <source>
        <strain evidence="3">DSM 44485</strain>
    </source>
</reference>
<sequence>MTPVRPLSGVRVLDLSTLLPGPLATLLLAEAGADVVKIERPGPGDEMRTYRPVLGEVSANYAVLNRGKRGFAADLKNAVERDRVLALASEADIVVEQFRPGVTDRLGVGYEEVRALNPRVIYCSITGYGQRGPNANRAGHDLNYLAETGLLGVVVDGAGKPPIPPTVLADIAGGTYPAVMNILLALRQRDVTGTGCHLDISMTHNLHLLAYGYFATHQGGGGWPVPGKELLTGGSPRYQVYATSDGRHVAVAALEQKFWERLAGLLELPAEYLDERGRESEVIEVVGDLIGARPAEHWRKLFDGEDVCTVVVATFEEATAAGLVDTDSDDRLVGQGFDVGTLPSPVDPALRRPPGALGPAALDPLPDGRIWSER</sequence>
<feature type="region of interest" description="Disordered" evidence="1">
    <location>
        <begin position="343"/>
        <end position="374"/>
    </location>
</feature>
<dbReference type="InterPro" id="IPR044855">
    <property type="entry name" value="CoA-Trfase_III_dom3_sf"/>
</dbReference>
<dbReference type="Proteomes" id="UP000198420">
    <property type="component" value="Unassembled WGS sequence"/>
</dbReference>
<keyword evidence="3" id="KW-1185">Reference proteome</keyword>
<dbReference type="Gene3D" id="3.30.1540.10">
    <property type="entry name" value="formyl-coa transferase, domain 3"/>
    <property type="match status" value="1"/>
</dbReference>
<dbReference type="RefSeq" id="WP_089311803.1">
    <property type="nucleotide sequence ID" value="NZ_FZNP01000004.1"/>
</dbReference>
<protein>
    <submittedName>
        <fullName evidence="2">Crotonobetainyl-CoA:carnitine CoA-transferase CaiB</fullName>
    </submittedName>
</protein>
<accession>A0A238XAG0</accession>
<evidence type="ECO:0000313" key="2">
    <source>
        <dbReference type="EMBL" id="SNR56026.1"/>
    </source>
</evidence>
<dbReference type="PANTHER" id="PTHR48228">
    <property type="entry name" value="SUCCINYL-COA--D-CITRAMALATE COA-TRANSFERASE"/>
    <property type="match status" value="1"/>
</dbReference>
<proteinExistence type="predicted"/>
<dbReference type="GO" id="GO:0016740">
    <property type="term" value="F:transferase activity"/>
    <property type="evidence" value="ECO:0007669"/>
    <property type="project" value="UniProtKB-KW"/>
</dbReference>
<name>A0A238XAG0_9ACTN</name>
<evidence type="ECO:0000256" key="1">
    <source>
        <dbReference type="SAM" id="MobiDB-lite"/>
    </source>
</evidence>
<dbReference type="Pfam" id="PF02515">
    <property type="entry name" value="CoA_transf_3"/>
    <property type="match status" value="1"/>
</dbReference>
<feature type="compositionally biased region" description="Low complexity" evidence="1">
    <location>
        <begin position="352"/>
        <end position="367"/>
    </location>
</feature>
<dbReference type="InterPro" id="IPR003673">
    <property type="entry name" value="CoA-Trfase_fam_III"/>
</dbReference>
<dbReference type="InterPro" id="IPR050509">
    <property type="entry name" value="CoA-transferase_III"/>
</dbReference>
<dbReference type="Gene3D" id="3.40.50.10540">
    <property type="entry name" value="Crotonobetainyl-coa:carnitine coa-transferase, domain 1"/>
    <property type="match status" value="1"/>
</dbReference>
<dbReference type="SUPFAM" id="SSF89796">
    <property type="entry name" value="CoA-transferase family III (CaiB/BaiF)"/>
    <property type="match status" value="1"/>
</dbReference>
<dbReference type="InterPro" id="IPR023606">
    <property type="entry name" value="CoA-Trfase_III_dom_1_sf"/>
</dbReference>
<dbReference type="PANTHER" id="PTHR48228:SF5">
    <property type="entry name" value="ALPHA-METHYLACYL-COA RACEMASE"/>
    <property type="match status" value="1"/>
</dbReference>